<protein>
    <recommendedName>
        <fullName evidence="4">NADP-dependent oxidoreductase domain-containing protein</fullName>
    </recommendedName>
</protein>
<dbReference type="PANTHER" id="PTHR11732">
    <property type="entry name" value="ALDO/KETO REDUCTASE"/>
    <property type="match status" value="1"/>
</dbReference>
<comment type="caution">
    <text evidence="5">The sequence shown here is derived from an EMBL/GenBank/DDBJ whole genome shotgun (WGS) entry which is preliminary data.</text>
</comment>
<dbReference type="Gene3D" id="3.20.20.100">
    <property type="entry name" value="NADP-dependent oxidoreductase domain"/>
    <property type="match status" value="1"/>
</dbReference>
<accession>A0AAW1TVL3</accession>
<feature type="domain" description="NADP-dependent oxidoreductase" evidence="4">
    <location>
        <begin position="3"/>
        <end position="259"/>
    </location>
</feature>
<dbReference type="InterPro" id="IPR023210">
    <property type="entry name" value="NADP_OxRdtase_dom"/>
</dbReference>
<dbReference type="EMBL" id="JARQZJ010000034">
    <property type="protein sequence ID" value="KAK9875607.1"/>
    <property type="molecule type" value="Genomic_DNA"/>
</dbReference>
<dbReference type="Proteomes" id="UP001431783">
    <property type="component" value="Unassembled WGS sequence"/>
</dbReference>
<feature type="site" description="Lowers pKa of active site Tyr" evidence="3">
    <location>
        <position position="46"/>
    </location>
</feature>
<dbReference type="PRINTS" id="PR00069">
    <property type="entry name" value="ALDKETRDTASE"/>
</dbReference>
<sequence>MNAIDAGYRHIDCAWRYGNERDVGEAVEQKISEGVISRGDMFITTKLWCNFHEKNKVVPLLKDSLKNLKMNYVDLFLIHWPFGFKEEAPSWPKNKGKSAYSDVDITDTWQGMEKAYDLGLARNIGVSNFNKSQIEKLLLVSRTRPVCNQVEVNPNFNNKRLIAYCKSFDIVVVGYCPLGRIESFGRPGVPKPTMLDPKIMKMAKKYNKTSAQVVLNYLVNNLGVAVIPKSITKSRIIENFNIFDFQLEQKDIDYIESTNKNARVCLASYFGDHKDYPFHDEF</sequence>
<feature type="binding site" evidence="2">
    <location>
        <position position="79"/>
    </location>
    <ligand>
        <name>substrate</name>
    </ligand>
</feature>
<dbReference type="AlphaFoldDB" id="A0AAW1TVL3"/>
<dbReference type="PIRSF" id="PIRSF000097">
    <property type="entry name" value="AKR"/>
    <property type="match status" value="1"/>
</dbReference>
<evidence type="ECO:0000256" key="1">
    <source>
        <dbReference type="PIRSR" id="PIRSR000097-1"/>
    </source>
</evidence>
<dbReference type="PROSITE" id="PS00063">
    <property type="entry name" value="ALDOKETO_REDUCTASE_3"/>
    <property type="match status" value="1"/>
</dbReference>
<dbReference type="GO" id="GO:0016491">
    <property type="term" value="F:oxidoreductase activity"/>
    <property type="evidence" value="ECO:0007669"/>
    <property type="project" value="InterPro"/>
</dbReference>
<dbReference type="InterPro" id="IPR020471">
    <property type="entry name" value="AKR"/>
</dbReference>
<dbReference type="PROSITE" id="PS00798">
    <property type="entry name" value="ALDOKETO_REDUCTASE_1"/>
    <property type="match status" value="1"/>
</dbReference>
<reference evidence="5 6" key="1">
    <citation type="submission" date="2023-03" db="EMBL/GenBank/DDBJ databases">
        <title>Genome insight into feeding habits of ladybird beetles.</title>
        <authorList>
            <person name="Li H.-S."/>
            <person name="Huang Y.-H."/>
            <person name="Pang H."/>
        </authorList>
    </citation>
    <scope>NUCLEOTIDE SEQUENCE [LARGE SCALE GENOMIC DNA]</scope>
    <source>
        <strain evidence="5">SYSU_2023b</strain>
        <tissue evidence="5">Whole body</tissue>
    </source>
</reference>
<feature type="active site" description="Proton donor" evidence="1">
    <location>
        <position position="17"/>
    </location>
</feature>
<dbReference type="PROSITE" id="PS00062">
    <property type="entry name" value="ALDOKETO_REDUCTASE_2"/>
    <property type="match status" value="1"/>
</dbReference>
<dbReference type="InterPro" id="IPR036812">
    <property type="entry name" value="NAD(P)_OxRdtase_dom_sf"/>
</dbReference>
<dbReference type="InterPro" id="IPR018170">
    <property type="entry name" value="Aldo/ket_reductase_CS"/>
</dbReference>
<evidence type="ECO:0000313" key="6">
    <source>
        <dbReference type="Proteomes" id="UP001431783"/>
    </source>
</evidence>
<evidence type="ECO:0000259" key="4">
    <source>
        <dbReference type="Pfam" id="PF00248"/>
    </source>
</evidence>
<keyword evidence="6" id="KW-1185">Reference proteome</keyword>
<dbReference type="Pfam" id="PF00248">
    <property type="entry name" value="Aldo_ket_red"/>
    <property type="match status" value="1"/>
</dbReference>
<evidence type="ECO:0000256" key="3">
    <source>
        <dbReference type="PIRSR" id="PIRSR000097-3"/>
    </source>
</evidence>
<proteinExistence type="predicted"/>
<evidence type="ECO:0000313" key="5">
    <source>
        <dbReference type="EMBL" id="KAK9875607.1"/>
    </source>
</evidence>
<name>A0AAW1TVL3_9CUCU</name>
<evidence type="ECO:0000256" key="2">
    <source>
        <dbReference type="PIRSR" id="PIRSR000097-2"/>
    </source>
</evidence>
<dbReference type="SUPFAM" id="SSF51430">
    <property type="entry name" value="NAD(P)-linked oxidoreductase"/>
    <property type="match status" value="1"/>
</dbReference>
<organism evidence="5 6">
    <name type="scientific">Henosepilachna vigintioctopunctata</name>
    <dbReference type="NCBI Taxonomy" id="420089"/>
    <lineage>
        <taxon>Eukaryota</taxon>
        <taxon>Metazoa</taxon>
        <taxon>Ecdysozoa</taxon>
        <taxon>Arthropoda</taxon>
        <taxon>Hexapoda</taxon>
        <taxon>Insecta</taxon>
        <taxon>Pterygota</taxon>
        <taxon>Neoptera</taxon>
        <taxon>Endopterygota</taxon>
        <taxon>Coleoptera</taxon>
        <taxon>Polyphaga</taxon>
        <taxon>Cucujiformia</taxon>
        <taxon>Coccinelloidea</taxon>
        <taxon>Coccinellidae</taxon>
        <taxon>Epilachninae</taxon>
        <taxon>Epilachnini</taxon>
        <taxon>Henosepilachna</taxon>
    </lineage>
</organism>
<gene>
    <name evidence="5" type="ORF">WA026_009406</name>
</gene>